<accession>A0ABN8IWB6</accession>
<evidence type="ECO:0000313" key="5">
    <source>
        <dbReference type="EMBL" id="CAH2068645.1"/>
    </source>
</evidence>
<dbReference type="InterPro" id="IPR027377">
    <property type="entry name" value="ZAR1/RTP1-5-like_Znf-3CxxC"/>
</dbReference>
<keyword evidence="1" id="KW-0479">Metal-binding</keyword>
<proteinExistence type="predicted"/>
<dbReference type="SMART" id="SM01328">
    <property type="entry name" value="zf-3CxxC"/>
    <property type="match status" value="1"/>
</dbReference>
<evidence type="ECO:0000259" key="4">
    <source>
        <dbReference type="SMART" id="SM01328"/>
    </source>
</evidence>
<evidence type="ECO:0000313" key="6">
    <source>
        <dbReference type="Proteomes" id="UP000837857"/>
    </source>
</evidence>
<name>A0ABN8IWB6_9NEOP</name>
<protein>
    <recommendedName>
        <fullName evidence="4">3CxxC-type domain-containing protein</fullName>
    </recommendedName>
</protein>
<dbReference type="Pfam" id="PF23490">
    <property type="entry name" value="ZCCHC24_C"/>
    <property type="match status" value="1"/>
</dbReference>
<keyword evidence="3" id="KW-0862">Zinc</keyword>
<dbReference type="EMBL" id="OW152817">
    <property type="protein sequence ID" value="CAH2068645.1"/>
    <property type="molecule type" value="Genomic_DNA"/>
</dbReference>
<gene>
    <name evidence="5" type="ORF">IPOD504_LOCUS14475</name>
</gene>
<dbReference type="Proteomes" id="UP000837857">
    <property type="component" value="Chromosome 5"/>
</dbReference>
<reference evidence="5" key="1">
    <citation type="submission" date="2022-03" db="EMBL/GenBank/DDBJ databases">
        <authorList>
            <person name="Martin H S."/>
        </authorList>
    </citation>
    <scope>NUCLEOTIDE SEQUENCE</scope>
</reference>
<evidence type="ECO:0000256" key="3">
    <source>
        <dbReference type="ARBA" id="ARBA00022833"/>
    </source>
</evidence>
<dbReference type="Pfam" id="PF17180">
    <property type="entry name" value="Zn_ribbon_3CxxC_2"/>
    <property type="match status" value="1"/>
</dbReference>
<organism evidence="5 6">
    <name type="scientific">Iphiclides podalirius</name>
    <name type="common">scarce swallowtail</name>
    <dbReference type="NCBI Taxonomy" id="110791"/>
    <lineage>
        <taxon>Eukaryota</taxon>
        <taxon>Metazoa</taxon>
        <taxon>Ecdysozoa</taxon>
        <taxon>Arthropoda</taxon>
        <taxon>Hexapoda</taxon>
        <taxon>Insecta</taxon>
        <taxon>Pterygota</taxon>
        <taxon>Neoptera</taxon>
        <taxon>Endopterygota</taxon>
        <taxon>Lepidoptera</taxon>
        <taxon>Glossata</taxon>
        <taxon>Ditrysia</taxon>
        <taxon>Papilionoidea</taxon>
        <taxon>Papilionidae</taxon>
        <taxon>Papilioninae</taxon>
        <taxon>Iphiclides</taxon>
    </lineage>
</organism>
<keyword evidence="2" id="KW-0863">Zinc-finger</keyword>
<evidence type="ECO:0000256" key="1">
    <source>
        <dbReference type="ARBA" id="ARBA00022723"/>
    </source>
</evidence>
<dbReference type="InterPro" id="IPR033446">
    <property type="entry name" value="ZCCHC24_Znf-3CxxC"/>
</dbReference>
<dbReference type="InterPro" id="IPR057809">
    <property type="entry name" value="ZCCHC24_C"/>
</dbReference>
<evidence type="ECO:0000256" key="2">
    <source>
        <dbReference type="ARBA" id="ARBA00022771"/>
    </source>
</evidence>
<keyword evidence="6" id="KW-1185">Reference proteome</keyword>
<sequence>MGCFWSSESVSDVRLSQRRALSLPKPLPERETQTILKPLFGEYKCSACGRTWKSRLCWPDSYQICIRCKRPVYPHNQRALLPSDIMASKVNQEHKKELCQKCQQLGYYCGNFGKNNVYRRELSY</sequence>
<feature type="domain" description="3CxxC-type" evidence="4">
    <location>
        <begin position="38"/>
        <end position="105"/>
    </location>
</feature>
<feature type="non-terminal residue" evidence="5">
    <location>
        <position position="124"/>
    </location>
</feature>